<evidence type="ECO:0000313" key="2">
    <source>
        <dbReference type="Proteomes" id="UP001152759"/>
    </source>
</evidence>
<proteinExistence type="predicted"/>
<reference evidence="1" key="1">
    <citation type="submission" date="2021-12" db="EMBL/GenBank/DDBJ databases">
        <authorList>
            <person name="King R."/>
        </authorList>
    </citation>
    <scope>NUCLEOTIDE SEQUENCE</scope>
</reference>
<evidence type="ECO:0000313" key="1">
    <source>
        <dbReference type="EMBL" id="CAH0385380.1"/>
    </source>
</evidence>
<dbReference type="Proteomes" id="UP001152759">
    <property type="component" value="Chromosome 2"/>
</dbReference>
<keyword evidence="2" id="KW-1185">Reference proteome</keyword>
<name>A0A9P0A366_BEMTA</name>
<accession>A0A9P0A366</accession>
<sequence>MSVTSGVVQGESLACGDAENGSDVSAPALSLAATPGYLELTSEQAARLVCTEPIEKYYDVEEEPFARGSGDLVASPHILHPCILKKAAQTLQWRCCRAPASINS</sequence>
<dbReference type="AlphaFoldDB" id="A0A9P0A366"/>
<protein>
    <submittedName>
        <fullName evidence="1">Uncharacterized protein</fullName>
    </submittedName>
</protein>
<dbReference type="EMBL" id="OU963863">
    <property type="protein sequence ID" value="CAH0385380.1"/>
    <property type="molecule type" value="Genomic_DNA"/>
</dbReference>
<gene>
    <name evidence="1" type="ORF">BEMITA_LOCUS4609</name>
</gene>
<organism evidence="1 2">
    <name type="scientific">Bemisia tabaci</name>
    <name type="common">Sweetpotato whitefly</name>
    <name type="synonym">Aleurodes tabaci</name>
    <dbReference type="NCBI Taxonomy" id="7038"/>
    <lineage>
        <taxon>Eukaryota</taxon>
        <taxon>Metazoa</taxon>
        <taxon>Ecdysozoa</taxon>
        <taxon>Arthropoda</taxon>
        <taxon>Hexapoda</taxon>
        <taxon>Insecta</taxon>
        <taxon>Pterygota</taxon>
        <taxon>Neoptera</taxon>
        <taxon>Paraneoptera</taxon>
        <taxon>Hemiptera</taxon>
        <taxon>Sternorrhyncha</taxon>
        <taxon>Aleyrodoidea</taxon>
        <taxon>Aleyrodidae</taxon>
        <taxon>Aleyrodinae</taxon>
        <taxon>Bemisia</taxon>
    </lineage>
</organism>